<reference evidence="5" key="1">
    <citation type="journal article" date="2019" name="Int. J. Syst. Evol. Microbiol.">
        <title>The Global Catalogue of Microorganisms (GCM) 10K type strain sequencing project: providing services to taxonomists for standard genome sequencing and annotation.</title>
        <authorList>
            <consortium name="The Broad Institute Genomics Platform"/>
            <consortium name="The Broad Institute Genome Sequencing Center for Infectious Disease"/>
            <person name="Wu L."/>
            <person name="Ma J."/>
        </authorList>
    </citation>
    <scope>NUCLEOTIDE SEQUENCE [LARGE SCALE GENOMIC DNA]</scope>
    <source>
        <strain evidence="5">KACC 12508</strain>
    </source>
</reference>
<dbReference type="EMBL" id="JBHTBU010000005">
    <property type="protein sequence ID" value="MFC7289991.1"/>
    <property type="molecule type" value="Genomic_DNA"/>
</dbReference>
<proteinExistence type="predicted"/>
<accession>A0ABW2IGB9</accession>
<sequence>MSTIDKQIQRLTDDTIAGLSLKQKSLPSQWLYDDVGSQLFEEITQLPEYYPTRTEIAILRNYDKEISYFIGPNATIVEYGAGAAVKTEALLDACHQPRAYVPIDIAGDFLAQTFMRIRLKFPFLNVYPLVANFLDNFALPDDLESDSRVAFFPGSTIGNLNRKEIDRFLEQMRHHVQKNGKAIIGIDLRKDTRTLIAAYADAAGVTAKFNKNILARLNREVGMDFSLSQFEHSARWNEEESAIEMHLVSMTDQIVRLKDHSFHFEKGETIHTESSRKYTLQQLESITFENNWSLTNVWTDEQQAYAILGLKNTSC</sequence>
<evidence type="ECO:0000256" key="1">
    <source>
        <dbReference type="ARBA" id="ARBA00022603"/>
    </source>
</evidence>
<dbReference type="Proteomes" id="UP001596542">
    <property type="component" value="Unassembled WGS sequence"/>
</dbReference>
<keyword evidence="1 4" id="KW-0489">Methyltransferase</keyword>
<dbReference type="InterPro" id="IPR051128">
    <property type="entry name" value="EgtD_Methyltrsf_superfamily"/>
</dbReference>
<dbReference type="InterPro" id="IPR019257">
    <property type="entry name" value="MeTrfase_dom"/>
</dbReference>
<dbReference type="NCBIfam" id="TIGR03438">
    <property type="entry name" value="egtD_ergothio"/>
    <property type="match status" value="1"/>
</dbReference>
<dbReference type="EC" id="2.1.1.44" evidence="4"/>
<evidence type="ECO:0000313" key="4">
    <source>
        <dbReference type="EMBL" id="MFC7289991.1"/>
    </source>
</evidence>
<keyword evidence="5" id="KW-1185">Reference proteome</keyword>
<evidence type="ECO:0000313" key="5">
    <source>
        <dbReference type="Proteomes" id="UP001596542"/>
    </source>
</evidence>
<protein>
    <submittedName>
        <fullName evidence="4">L-histidine N(Alpha)-methyltransferase</fullName>
        <ecNumber evidence="4">2.1.1.44</ecNumber>
    </submittedName>
</protein>
<dbReference type="PANTHER" id="PTHR43397:SF1">
    <property type="entry name" value="ERGOTHIONEINE BIOSYNTHESIS PROTEIN 1"/>
    <property type="match status" value="1"/>
</dbReference>
<dbReference type="InterPro" id="IPR017804">
    <property type="entry name" value="MeTrfase_EgtD-like"/>
</dbReference>
<dbReference type="Gene3D" id="3.40.50.150">
    <property type="entry name" value="Vaccinia Virus protein VP39"/>
    <property type="match status" value="1"/>
</dbReference>
<dbReference type="InterPro" id="IPR035094">
    <property type="entry name" value="EgtD"/>
</dbReference>
<dbReference type="PANTHER" id="PTHR43397">
    <property type="entry name" value="ERGOTHIONEINE BIOSYNTHESIS PROTEIN 1"/>
    <property type="match status" value="1"/>
</dbReference>
<dbReference type="SUPFAM" id="SSF53335">
    <property type="entry name" value="S-adenosyl-L-methionine-dependent methyltransferases"/>
    <property type="match status" value="1"/>
</dbReference>
<dbReference type="GO" id="GO:0052706">
    <property type="term" value="F:L-histidine N(alpha)-methyltransferase activity"/>
    <property type="evidence" value="ECO:0007669"/>
    <property type="project" value="UniProtKB-EC"/>
</dbReference>
<feature type="domain" description="Histidine-specific methyltransferase SAM-dependent" evidence="3">
    <location>
        <begin position="12"/>
        <end position="308"/>
    </location>
</feature>
<comment type="caution">
    <text evidence="4">The sequence shown here is derived from an EMBL/GenBank/DDBJ whole genome shotgun (WGS) entry which is preliminary data.</text>
</comment>
<dbReference type="InterPro" id="IPR029063">
    <property type="entry name" value="SAM-dependent_MTases_sf"/>
</dbReference>
<gene>
    <name evidence="4" type="primary">egtD</name>
    <name evidence="4" type="ORF">ACFQPC_18245</name>
</gene>
<evidence type="ECO:0000256" key="2">
    <source>
        <dbReference type="ARBA" id="ARBA00022679"/>
    </source>
</evidence>
<name>A0ABW2IGB9_9BURK</name>
<dbReference type="GO" id="GO:0032259">
    <property type="term" value="P:methylation"/>
    <property type="evidence" value="ECO:0007669"/>
    <property type="project" value="UniProtKB-KW"/>
</dbReference>
<evidence type="ECO:0000259" key="3">
    <source>
        <dbReference type="Pfam" id="PF10017"/>
    </source>
</evidence>
<dbReference type="Pfam" id="PF10017">
    <property type="entry name" value="Methyltransf_33"/>
    <property type="match status" value="1"/>
</dbReference>
<organism evidence="4 5">
    <name type="scientific">Herminiimonas glaciei</name>
    <dbReference type="NCBI Taxonomy" id="523788"/>
    <lineage>
        <taxon>Bacteria</taxon>
        <taxon>Pseudomonadati</taxon>
        <taxon>Pseudomonadota</taxon>
        <taxon>Betaproteobacteria</taxon>
        <taxon>Burkholderiales</taxon>
        <taxon>Oxalobacteraceae</taxon>
        <taxon>Herminiimonas</taxon>
    </lineage>
</organism>
<dbReference type="PIRSF" id="PIRSF018005">
    <property type="entry name" value="UCP018005"/>
    <property type="match status" value="1"/>
</dbReference>
<keyword evidence="2 4" id="KW-0808">Transferase</keyword>